<evidence type="ECO:0000256" key="3">
    <source>
        <dbReference type="ARBA" id="ARBA00022729"/>
    </source>
</evidence>
<evidence type="ECO:0000256" key="2">
    <source>
        <dbReference type="ARBA" id="ARBA00022448"/>
    </source>
</evidence>
<organism evidence="5 6">
    <name type="scientific">Kribbella sancticallisti</name>
    <dbReference type="NCBI Taxonomy" id="460087"/>
    <lineage>
        <taxon>Bacteria</taxon>
        <taxon>Bacillati</taxon>
        <taxon>Actinomycetota</taxon>
        <taxon>Actinomycetes</taxon>
        <taxon>Propionibacteriales</taxon>
        <taxon>Kribbellaceae</taxon>
        <taxon>Kribbella</taxon>
    </lineage>
</organism>
<accession>A0ABN2DU97</accession>
<sequence length="433" mass="46421">MKFRWRKLTAALLAVGLAGTAAACGGSDGGGDADAAAQARGEITVWLSNNAEEVAWGRQMVAAWNAAHADQKVTAQEIPTGKSSEEVIGAAITAGNAPCLIFNTSPASVSQFQKQGGLVALDGFGDGKSYVEERSGKVAEQYRSTDGKYYQMPWKANPVMIFYNKTAFAKAGIDAAKPPLATYEEFLAASRKLVASKAAKFAIYPAPSNEFYQSWFDFYPLFAAETGGKQLVEDGKSQFTSEEGKKVAGFWRTMYAEKLASQEKYTGDSFVDGTAAMAVVGPWAIATYKGKVEWGAVPVPTSAGKPAAETYTFSDAKNVAMYSACKNRGTAWDVLEFATSKEQDGKLLEATGQMPLRNDVAGSYPEYFAKNPDYQSFADQAARTVEVPNVPNSITIWQTFRDAYSKSVIFGQEDPGAALDGAAQKVDQLASQS</sequence>
<gene>
    <name evidence="5" type="ORF">GCM10009789_45630</name>
</gene>
<keyword evidence="2" id="KW-0813">Transport</keyword>
<evidence type="ECO:0000313" key="6">
    <source>
        <dbReference type="Proteomes" id="UP001500393"/>
    </source>
</evidence>
<dbReference type="Gene3D" id="3.40.190.10">
    <property type="entry name" value="Periplasmic binding protein-like II"/>
    <property type="match status" value="2"/>
</dbReference>
<keyword evidence="3 4" id="KW-0732">Signal</keyword>
<evidence type="ECO:0000313" key="5">
    <source>
        <dbReference type="EMBL" id="GAA1586959.1"/>
    </source>
</evidence>
<feature type="chain" id="PRO_5046653488" evidence="4">
    <location>
        <begin position="24"/>
        <end position="433"/>
    </location>
</feature>
<protein>
    <submittedName>
        <fullName evidence="5">Extracellular solute-binding protein</fullName>
    </submittedName>
</protein>
<dbReference type="PANTHER" id="PTHR30061">
    <property type="entry name" value="MALTOSE-BINDING PERIPLASMIC PROTEIN"/>
    <property type="match status" value="1"/>
</dbReference>
<dbReference type="SUPFAM" id="SSF53850">
    <property type="entry name" value="Periplasmic binding protein-like II"/>
    <property type="match status" value="1"/>
</dbReference>
<proteinExistence type="inferred from homology"/>
<dbReference type="RefSeq" id="WP_344217066.1">
    <property type="nucleotide sequence ID" value="NZ_BAAAOS010000032.1"/>
</dbReference>
<comment type="caution">
    <text evidence="5">The sequence shown here is derived from an EMBL/GenBank/DDBJ whole genome shotgun (WGS) entry which is preliminary data.</text>
</comment>
<reference evidence="5 6" key="1">
    <citation type="journal article" date="2019" name="Int. J. Syst. Evol. Microbiol.">
        <title>The Global Catalogue of Microorganisms (GCM) 10K type strain sequencing project: providing services to taxonomists for standard genome sequencing and annotation.</title>
        <authorList>
            <consortium name="The Broad Institute Genomics Platform"/>
            <consortium name="The Broad Institute Genome Sequencing Center for Infectious Disease"/>
            <person name="Wu L."/>
            <person name="Ma J."/>
        </authorList>
    </citation>
    <scope>NUCLEOTIDE SEQUENCE [LARGE SCALE GENOMIC DNA]</scope>
    <source>
        <strain evidence="5 6">JCM 14969</strain>
    </source>
</reference>
<dbReference type="EMBL" id="BAAAOS010000032">
    <property type="protein sequence ID" value="GAA1586959.1"/>
    <property type="molecule type" value="Genomic_DNA"/>
</dbReference>
<dbReference type="InterPro" id="IPR006059">
    <property type="entry name" value="SBP"/>
</dbReference>
<evidence type="ECO:0000256" key="4">
    <source>
        <dbReference type="SAM" id="SignalP"/>
    </source>
</evidence>
<dbReference type="Pfam" id="PF13416">
    <property type="entry name" value="SBP_bac_8"/>
    <property type="match status" value="1"/>
</dbReference>
<dbReference type="Proteomes" id="UP001500393">
    <property type="component" value="Unassembled WGS sequence"/>
</dbReference>
<dbReference type="PROSITE" id="PS51257">
    <property type="entry name" value="PROKAR_LIPOPROTEIN"/>
    <property type="match status" value="1"/>
</dbReference>
<dbReference type="PANTHER" id="PTHR30061:SF50">
    <property type="entry name" value="MALTOSE_MALTODEXTRIN-BINDING PERIPLASMIC PROTEIN"/>
    <property type="match status" value="1"/>
</dbReference>
<comment type="similarity">
    <text evidence="1">Belongs to the bacterial solute-binding protein 1 family.</text>
</comment>
<keyword evidence="6" id="KW-1185">Reference proteome</keyword>
<feature type="signal peptide" evidence="4">
    <location>
        <begin position="1"/>
        <end position="23"/>
    </location>
</feature>
<name>A0ABN2DU97_9ACTN</name>
<evidence type="ECO:0000256" key="1">
    <source>
        <dbReference type="ARBA" id="ARBA00008520"/>
    </source>
</evidence>